<accession>A0A8S5PZ93</accession>
<evidence type="ECO:0000313" key="1">
    <source>
        <dbReference type="EMBL" id="DAE12210.1"/>
    </source>
</evidence>
<dbReference type="EMBL" id="BK015544">
    <property type="protein sequence ID" value="DAE12210.1"/>
    <property type="molecule type" value="Genomic_DNA"/>
</dbReference>
<name>A0A8S5PZ93_9CAUD</name>
<sequence length="31" mass="3966">MEHFLTSPFLHFFPILQRLERMEFLLRNRVF</sequence>
<proteinExistence type="predicted"/>
<protein>
    <submittedName>
        <fullName evidence="1">Uncharacterized protein</fullName>
    </submittedName>
</protein>
<organism evidence="1">
    <name type="scientific">Siphoviridae sp. ctMOb8</name>
    <dbReference type="NCBI Taxonomy" id="2825460"/>
    <lineage>
        <taxon>Viruses</taxon>
        <taxon>Duplodnaviria</taxon>
        <taxon>Heunggongvirae</taxon>
        <taxon>Uroviricota</taxon>
        <taxon>Caudoviricetes</taxon>
    </lineage>
</organism>
<reference evidence="1" key="1">
    <citation type="journal article" date="2021" name="Proc. Natl. Acad. Sci. U.S.A.">
        <title>A Catalog of Tens of Thousands of Viruses from Human Metagenomes Reveals Hidden Associations with Chronic Diseases.</title>
        <authorList>
            <person name="Tisza M.J."/>
            <person name="Buck C.B."/>
        </authorList>
    </citation>
    <scope>NUCLEOTIDE SEQUENCE</scope>
    <source>
        <strain evidence="1">CtMOb8</strain>
    </source>
</reference>